<evidence type="ECO:0000256" key="5">
    <source>
        <dbReference type="ARBA" id="ARBA00023242"/>
    </source>
</evidence>
<dbReference type="InterPro" id="IPR013907">
    <property type="entry name" value="Sds3"/>
</dbReference>
<accession>A0A1E3PL67</accession>
<dbReference type="GO" id="GO:0010468">
    <property type="term" value="P:regulation of gene expression"/>
    <property type="evidence" value="ECO:0007669"/>
    <property type="project" value="UniProtKB-ARBA"/>
</dbReference>
<name>A0A1E3PL67_9ASCO</name>
<sequence>MDYGYSYHYDGSHGSVPHASTQTTRGSISGPAQGSHGHTKKDKRRQSIAFKLNHITELFENERDFHYREMLHALQSTLSSLHAGTNDQFLETLTDIQENRDQELVRLSVWESYQIASCQREYDQDTHQAHDEYEAMTQMVKDRLVRRIEGQKKSLREDKALLDMANDHNFLLNGSYGMGQDRYYHQQHLTRSNYGNGQYRDNLNGALSAGAGAGAGTTGNGPGGSNVMNNNGNLSDSKAMGSVTPGSPGAGYGLGDRRSLRNRRNNPNTGGMNSNNNESLSGLDESAYSASGIGSSGVMNNNTNYSGNTNYSISSKRRKAASGYRSGNDDGPGDSKSTNVAPAMAGSGAGGISGNDDNNPIWSDGFEGLLFAKERDIPTTTPRHNSRSYQGVPTLKPDEATEDLNVLRAAISTFRGPAYNLGAGGPNGGSTSGQSTGVNGTASSQPQQLNQSQGGGGSRRRR</sequence>
<dbReference type="AlphaFoldDB" id="A0A1E3PL67"/>
<gene>
    <name evidence="7" type="ORF">NADFUDRAFT_51438</name>
</gene>
<dbReference type="Proteomes" id="UP000095009">
    <property type="component" value="Unassembled WGS sequence"/>
</dbReference>
<evidence type="ECO:0000256" key="4">
    <source>
        <dbReference type="ARBA" id="ARBA00023163"/>
    </source>
</evidence>
<reference evidence="7 8" key="1">
    <citation type="journal article" date="2016" name="Proc. Natl. Acad. Sci. U.S.A.">
        <title>Comparative genomics of biotechnologically important yeasts.</title>
        <authorList>
            <person name="Riley R."/>
            <person name="Haridas S."/>
            <person name="Wolfe K.H."/>
            <person name="Lopes M.R."/>
            <person name="Hittinger C.T."/>
            <person name="Goeker M."/>
            <person name="Salamov A.A."/>
            <person name="Wisecaver J.H."/>
            <person name="Long T.M."/>
            <person name="Calvey C.H."/>
            <person name="Aerts A.L."/>
            <person name="Barry K.W."/>
            <person name="Choi C."/>
            <person name="Clum A."/>
            <person name="Coughlan A.Y."/>
            <person name="Deshpande S."/>
            <person name="Douglass A.P."/>
            <person name="Hanson S.J."/>
            <person name="Klenk H.-P."/>
            <person name="LaButti K.M."/>
            <person name="Lapidus A."/>
            <person name="Lindquist E.A."/>
            <person name="Lipzen A.M."/>
            <person name="Meier-Kolthoff J.P."/>
            <person name="Ohm R.A."/>
            <person name="Otillar R.P."/>
            <person name="Pangilinan J.L."/>
            <person name="Peng Y."/>
            <person name="Rokas A."/>
            <person name="Rosa C.A."/>
            <person name="Scheuner C."/>
            <person name="Sibirny A.A."/>
            <person name="Slot J.C."/>
            <person name="Stielow J.B."/>
            <person name="Sun H."/>
            <person name="Kurtzman C.P."/>
            <person name="Blackwell M."/>
            <person name="Grigoriev I.V."/>
            <person name="Jeffries T.W."/>
        </authorList>
    </citation>
    <scope>NUCLEOTIDE SEQUENCE [LARGE SCALE GENOMIC DNA]</scope>
    <source>
        <strain evidence="7 8">DSM 6958</strain>
    </source>
</reference>
<feature type="compositionally biased region" description="Low complexity" evidence="6">
    <location>
        <begin position="265"/>
        <end position="277"/>
    </location>
</feature>
<proteinExistence type="predicted"/>
<keyword evidence="2" id="KW-0678">Repressor</keyword>
<evidence type="ECO:0000256" key="1">
    <source>
        <dbReference type="ARBA" id="ARBA00004123"/>
    </source>
</evidence>
<evidence type="ECO:0000256" key="2">
    <source>
        <dbReference type="ARBA" id="ARBA00022491"/>
    </source>
</evidence>
<evidence type="ECO:0000313" key="8">
    <source>
        <dbReference type="Proteomes" id="UP000095009"/>
    </source>
</evidence>
<dbReference type="EMBL" id="KV454409">
    <property type="protein sequence ID" value="ODQ66173.1"/>
    <property type="molecule type" value="Genomic_DNA"/>
</dbReference>
<keyword evidence="3" id="KW-0805">Transcription regulation</keyword>
<dbReference type="PANTHER" id="PTHR21964">
    <property type="entry name" value="BREAST CANCER METASTASIS-SUPPRESSOR 1"/>
    <property type="match status" value="1"/>
</dbReference>
<dbReference type="OrthoDB" id="70376at2759"/>
<feature type="compositionally biased region" description="Gly residues" evidence="6">
    <location>
        <begin position="453"/>
        <end position="462"/>
    </location>
</feature>
<feature type="region of interest" description="Disordered" evidence="6">
    <location>
        <begin position="416"/>
        <end position="462"/>
    </location>
</feature>
<organism evidence="7 8">
    <name type="scientific">Nadsonia fulvescens var. elongata DSM 6958</name>
    <dbReference type="NCBI Taxonomy" id="857566"/>
    <lineage>
        <taxon>Eukaryota</taxon>
        <taxon>Fungi</taxon>
        <taxon>Dikarya</taxon>
        <taxon>Ascomycota</taxon>
        <taxon>Saccharomycotina</taxon>
        <taxon>Dipodascomycetes</taxon>
        <taxon>Dipodascales</taxon>
        <taxon>Dipodascales incertae sedis</taxon>
        <taxon>Nadsonia</taxon>
    </lineage>
</organism>
<comment type="subcellular location">
    <subcellularLocation>
        <location evidence="1">Nucleus</location>
    </subcellularLocation>
</comment>
<dbReference type="GO" id="GO:0005654">
    <property type="term" value="C:nucleoplasm"/>
    <property type="evidence" value="ECO:0007669"/>
    <property type="project" value="UniProtKB-ARBA"/>
</dbReference>
<evidence type="ECO:0000313" key="7">
    <source>
        <dbReference type="EMBL" id="ODQ66173.1"/>
    </source>
</evidence>
<dbReference type="STRING" id="857566.A0A1E3PL67"/>
<protein>
    <submittedName>
        <fullName evidence="7">Uncharacterized protein</fullName>
    </submittedName>
</protein>
<evidence type="ECO:0000256" key="3">
    <source>
        <dbReference type="ARBA" id="ARBA00023015"/>
    </source>
</evidence>
<feature type="compositionally biased region" description="Polar residues" evidence="6">
    <location>
        <begin position="227"/>
        <end position="236"/>
    </location>
</feature>
<keyword evidence="5" id="KW-0539">Nucleus</keyword>
<dbReference type="SMART" id="SM01401">
    <property type="entry name" value="Sds3"/>
    <property type="match status" value="1"/>
</dbReference>
<evidence type="ECO:0000256" key="6">
    <source>
        <dbReference type="SAM" id="MobiDB-lite"/>
    </source>
</evidence>
<keyword evidence="8" id="KW-1185">Reference proteome</keyword>
<feature type="region of interest" description="Disordered" evidence="6">
    <location>
        <begin position="296"/>
        <end position="358"/>
    </location>
</feature>
<keyword evidence="4" id="KW-0804">Transcription</keyword>
<feature type="compositionally biased region" description="Low complexity" evidence="6">
    <location>
        <begin position="296"/>
        <end position="314"/>
    </location>
</feature>
<feature type="region of interest" description="Disordered" evidence="6">
    <location>
        <begin position="217"/>
        <end position="283"/>
    </location>
</feature>
<feature type="compositionally biased region" description="Gly residues" evidence="6">
    <location>
        <begin position="422"/>
        <end position="431"/>
    </location>
</feature>
<feature type="region of interest" description="Disordered" evidence="6">
    <location>
        <begin position="12"/>
        <end position="45"/>
    </location>
</feature>
<feature type="compositionally biased region" description="Polar residues" evidence="6">
    <location>
        <begin position="18"/>
        <end position="32"/>
    </location>
</feature>
<feature type="compositionally biased region" description="Low complexity" evidence="6">
    <location>
        <begin position="432"/>
        <end position="452"/>
    </location>
</feature>
<dbReference type="Pfam" id="PF08598">
    <property type="entry name" value="Sds3"/>
    <property type="match status" value="1"/>
</dbReference>